<dbReference type="CDD" id="cd03801">
    <property type="entry name" value="GT4_PimA-like"/>
    <property type="match status" value="1"/>
</dbReference>
<dbReference type="InterPro" id="IPR001296">
    <property type="entry name" value="Glyco_trans_1"/>
</dbReference>
<feature type="domain" description="Glycosyltransferase subfamily 4-like N-terminal" evidence="2">
    <location>
        <begin position="32"/>
        <end position="188"/>
    </location>
</feature>
<sequence>MKVRLMMWKHQEIKAMSVKKIKVLQAIRQGKVGGGETHVLDLVKELDKDRFESVILSFTDGPMVDKLKADGFKTYVVHTEKPFNYKVWGQVRKIITEENIDLIHAHGTRANSNTFYAAKKNGIPLIYTVHGWSFHPDQQPVVKLIRSLSERFLVNKADQTICVSQSNLREGKGKFPMPGAMVIVNGINQVKFDPDQEYKDVRAEFGIAQHEILVGYIARITAQKEPLNFLRAIAKVPATEKIKFLIVGDGDLKVQMLELAESLNLGQRVIFENFRDDIPAILHAIDIFCLPSLWEGLPIALLEAMAMRKAIIATAIDGTKDLVTDGKNGLLIPTSSPDAIAEAILKLASDHQLREELGKEAGALIKAQFDIGTMTRKVEAVYQNVLTL</sequence>
<dbReference type="InterPro" id="IPR028098">
    <property type="entry name" value="Glyco_trans_4-like_N"/>
</dbReference>
<evidence type="ECO:0000259" key="1">
    <source>
        <dbReference type="Pfam" id="PF00534"/>
    </source>
</evidence>
<name>A0A7X0IZT4_9SPHI</name>
<evidence type="ECO:0000259" key="2">
    <source>
        <dbReference type="Pfam" id="PF13439"/>
    </source>
</evidence>
<dbReference type="RefSeq" id="WP_184621908.1">
    <property type="nucleotide sequence ID" value="NZ_JACHCC010000001.1"/>
</dbReference>
<accession>A0A7X0IZT4</accession>
<dbReference type="AlphaFoldDB" id="A0A7X0IZT4"/>
<comment type="caution">
    <text evidence="3">The sequence shown here is derived from an EMBL/GenBank/DDBJ whole genome shotgun (WGS) entry which is preliminary data.</text>
</comment>
<dbReference type="Pfam" id="PF13439">
    <property type="entry name" value="Glyco_transf_4"/>
    <property type="match status" value="1"/>
</dbReference>
<keyword evidence="3" id="KW-0808">Transferase</keyword>
<gene>
    <name evidence="3" type="ORF">HDF25_000223</name>
</gene>
<dbReference type="GO" id="GO:0016757">
    <property type="term" value="F:glycosyltransferase activity"/>
    <property type="evidence" value="ECO:0007669"/>
    <property type="project" value="InterPro"/>
</dbReference>
<dbReference type="Pfam" id="PF00534">
    <property type="entry name" value="Glycos_transf_1"/>
    <property type="match status" value="1"/>
</dbReference>
<proteinExistence type="predicted"/>
<feature type="domain" description="Glycosyl transferase family 1" evidence="1">
    <location>
        <begin position="201"/>
        <end position="361"/>
    </location>
</feature>
<protein>
    <submittedName>
        <fullName evidence="3">Glycosyltransferase involved in cell wall biosynthesis</fullName>
    </submittedName>
</protein>
<dbReference type="SUPFAM" id="SSF53756">
    <property type="entry name" value="UDP-Glycosyltransferase/glycogen phosphorylase"/>
    <property type="match status" value="1"/>
</dbReference>
<evidence type="ECO:0000313" key="3">
    <source>
        <dbReference type="EMBL" id="MBB6498099.1"/>
    </source>
</evidence>
<reference evidence="3 4" key="1">
    <citation type="submission" date="2020-08" db="EMBL/GenBank/DDBJ databases">
        <title>Genomic Encyclopedia of Type Strains, Phase IV (KMG-V): Genome sequencing to study the core and pangenomes of soil and plant-associated prokaryotes.</title>
        <authorList>
            <person name="Whitman W."/>
        </authorList>
    </citation>
    <scope>NUCLEOTIDE SEQUENCE [LARGE SCALE GENOMIC DNA]</scope>
    <source>
        <strain evidence="3 4">M2T3</strain>
    </source>
</reference>
<dbReference type="Proteomes" id="UP000521017">
    <property type="component" value="Unassembled WGS sequence"/>
</dbReference>
<dbReference type="PANTHER" id="PTHR12526">
    <property type="entry name" value="GLYCOSYLTRANSFERASE"/>
    <property type="match status" value="1"/>
</dbReference>
<evidence type="ECO:0000313" key="4">
    <source>
        <dbReference type="Proteomes" id="UP000521017"/>
    </source>
</evidence>
<dbReference type="PANTHER" id="PTHR12526:SF630">
    <property type="entry name" value="GLYCOSYLTRANSFERASE"/>
    <property type="match status" value="1"/>
</dbReference>
<dbReference type="Gene3D" id="3.40.50.2000">
    <property type="entry name" value="Glycogen Phosphorylase B"/>
    <property type="match status" value="2"/>
</dbReference>
<organism evidence="3 4">
    <name type="scientific">Pedobacter cryoconitis</name>
    <dbReference type="NCBI Taxonomy" id="188932"/>
    <lineage>
        <taxon>Bacteria</taxon>
        <taxon>Pseudomonadati</taxon>
        <taxon>Bacteroidota</taxon>
        <taxon>Sphingobacteriia</taxon>
        <taxon>Sphingobacteriales</taxon>
        <taxon>Sphingobacteriaceae</taxon>
        <taxon>Pedobacter</taxon>
    </lineage>
</organism>
<dbReference type="EMBL" id="JACHCC010000001">
    <property type="protein sequence ID" value="MBB6498099.1"/>
    <property type="molecule type" value="Genomic_DNA"/>
</dbReference>